<feature type="domain" description="HECT" evidence="7">
    <location>
        <begin position="905"/>
        <end position="1263"/>
    </location>
</feature>
<dbReference type="Pfam" id="PF16558">
    <property type="entry name" value="AZUL"/>
    <property type="match status" value="1"/>
</dbReference>
<dbReference type="Gene3D" id="3.30.2410.10">
    <property type="entry name" value="Hect, E3 ligase catalytic domain"/>
    <property type="match status" value="1"/>
</dbReference>
<dbReference type="PANTHER" id="PTHR45700">
    <property type="entry name" value="UBIQUITIN-PROTEIN LIGASE E3C"/>
    <property type="match status" value="1"/>
</dbReference>
<dbReference type="Pfam" id="PF00632">
    <property type="entry name" value="HECT"/>
    <property type="match status" value="1"/>
</dbReference>
<dbReference type="Gene3D" id="6.10.130.10">
    <property type="entry name" value="Ubiquitin-protein ligase E3A, N-terminal zinc-binding domain (AZUL)"/>
    <property type="match status" value="1"/>
</dbReference>
<dbReference type="SUPFAM" id="SSF56204">
    <property type="entry name" value="Hect, E3 ligase catalytic domain"/>
    <property type="match status" value="1"/>
</dbReference>
<dbReference type="VEuPathDB" id="FungiDB:FOZG_07088"/>
<proteinExistence type="predicted"/>
<evidence type="ECO:0000256" key="5">
    <source>
        <dbReference type="PROSITE-ProRule" id="PRU00104"/>
    </source>
</evidence>
<dbReference type="GO" id="GO:0061630">
    <property type="term" value="F:ubiquitin protein ligase activity"/>
    <property type="evidence" value="ECO:0007669"/>
    <property type="project" value="UniProtKB-EC"/>
</dbReference>
<dbReference type="HOGENOM" id="CLU_001858_0_0_1"/>
<comment type="catalytic activity">
    <reaction evidence="1">
        <text>S-ubiquitinyl-[E2 ubiquitin-conjugating enzyme]-L-cysteine + [acceptor protein]-L-lysine = [E2 ubiquitin-conjugating enzyme]-L-cysteine + N(6)-ubiquitinyl-[acceptor protein]-L-lysine.</text>
        <dbReference type="EC" id="2.3.2.26"/>
    </reaction>
</comment>
<evidence type="ECO:0000256" key="2">
    <source>
        <dbReference type="ARBA" id="ARBA00012485"/>
    </source>
</evidence>
<organism evidence="8">
    <name type="scientific">Fusarium oxysporum Fo47</name>
    <dbReference type="NCBI Taxonomy" id="660027"/>
    <lineage>
        <taxon>Eukaryota</taxon>
        <taxon>Fungi</taxon>
        <taxon>Dikarya</taxon>
        <taxon>Ascomycota</taxon>
        <taxon>Pezizomycotina</taxon>
        <taxon>Sordariomycetes</taxon>
        <taxon>Hypocreomycetidae</taxon>
        <taxon>Hypocreales</taxon>
        <taxon>Nectriaceae</taxon>
        <taxon>Fusarium</taxon>
        <taxon>Fusarium oxysporum species complex</taxon>
    </lineage>
</organism>
<dbReference type="Gene3D" id="3.90.1750.10">
    <property type="entry name" value="Hect, E3 ligase catalytic domains"/>
    <property type="match status" value="1"/>
</dbReference>
<protein>
    <recommendedName>
        <fullName evidence="2">HECT-type E3 ubiquitin transferase</fullName>
        <ecNumber evidence="2">2.3.2.26</ecNumber>
    </recommendedName>
</protein>
<dbReference type="InterPro" id="IPR042556">
    <property type="entry name" value="AZUL_sf"/>
</dbReference>
<dbReference type="SMART" id="SM00119">
    <property type="entry name" value="HECTc"/>
    <property type="match status" value="1"/>
</dbReference>
<feature type="compositionally biased region" description="Polar residues" evidence="6">
    <location>
        <begin position="285"/>
        <end position="314"/>
    </location>
</feature>
<reference evidence="8" key="2">
    <citation type="submission" date="2012-06" db="EMBL/GenBank/DDBJ databases">
        <title>Annotation of the Genome Sequence of Fusarium oxysporum Fo47.</title>
        <authorList>
            <consortium name="The Broad Institute Genomics Platform"/>
            <person name="Ma L.-J."/>
            <person name="Corby-Kistler H."/>
            <person name="Broz K."/>
            <person name="Gale L.R."/>
            <person name="Jonkers W."/>
            <person name="O'Donnell K."/>
            <person name="Ploetz R."/>
            <person name="Steinberg C."/>
            <person name="Schwartz D.C."/>
            <person name="VanEtten H."/>
            <person name="Zhou S."/>
            <person name="Young S.K."/>
            <person name="Zeng Q."/>
            <person name="Gargeya S."/>
            <person name="Fitzgerald M."/>
            <person name="Abouelleil A."/>
            <person name="Alvarado L."/>
            <person name="Chapman S.B."/>
            <person name="Gainer-Dewar J."/>
            <person name="Goldberg J."/>
            <person name="Griggs A."/>
            <person name="Gujja S."/>
            <person name="Hansen M."/>
            <person name="Howarth C."/>
            <person name="Imamovic A."/>
            <person name="Ireland A."/>
            <person name="Larimer J."/>
            <person name="McCowan C."/>
            <person name="Murphy C."/>
            <person name="Pearson M."/>
            <person name="Poon T.W."/>
            <person name="Priest M."/>
            <person name="Roberts A."/>
            <person name="Saif S."/>
            <person name="Shea T."/>
            <person name="Sykes S."/>
            <person name="Wortman J."/>
            <person name="Nusbaum C."/>
            <person name="Birren B."/>
        </authorList>
    </citation>
    <scope>NUCLEOTIDE SEQUENCE</scope>
    <source>
        <strain evidence="8">Fo47</strain>
    </source>
</reference>
<reference evidence="8" key="1">
    <citation type="submission" date="2011-06" db="EMBL/GenBank/DDBJ databases">
        <title>The Genome Sequence of Fusarium oxysporum Fo47.</title>
        <authorList>
            <consortium name="The Broad Institute Genome Sequencing Platform"/>
            <person name="Ma L.-J."/>
            <person name="Gale L.R."/>
            <person name="Schwartz D.C."/>
            <person name="Zhou S."/>
            <person name="Corby-Kistler H."/>
            <person name="Young S.K."/>
            <person name="Zeng Q."/>
            <person name="Gargeya S."/>
            <person name="Fitzgerald M."/>
            <person name="Haas B."/>
            <person name="Abouelleil A."/>
            <person name="Alvarado L."/>
            <person name="Arachchi H.M."/>
            <person name="Berlin A."/>
            <person name="Brown A."/>
            <person name="Chapman S.B."/>
            <person name="Chen Z."/>
            <person name="Dunbar C."/>
            <person name="Freedman E."/>
            <person name="Gearin G."/>
            <person name="Gellesch M."/>
            <person name="Goldberg J."/>
            <person name="Griggs A."/>
            <person name="Gujja S."/>
            <person name="Heiman D."/>
            <person name="Howarth C."/>
            <person name="Larson L."/>
            <person name="Lui A."/>
            <person name="MacDonald P.J.P."/>
            <person name="Mehta T."/>
            <person name="Montmayeur A."/>
            <person name="Murphy C."/>
            <person name="Neiman D."/>
            <person name="Pearson M."/>
            <person name="Priest M."/>
            <person name="Roberts A."/>
            <person name="Saif S."/>
            <person name="Shea T."/>
            <person name="Shenoy N."/>
            <person name="Sisk P."/>
            <person name="Stolte C."/>
            <person name="Sykes S."/>
            <person name="Wortman J."/>
            <person name="Nusbaum C."/>
            <person name="Birren B."/>
        </authorList>
    </citation>
    <scope>NUCLEOTIDE SEQUENCE [LARGE SCALE GENOMIC DNA]</scope>
    <source>
        <strain evidence="8">Fo47</strain>
    </source>
</reference>
<dbReference type="InterPro" id="IPR035983">
    <property type="entry name" value="Hect_E3_ubiquitin_ligase"/>
</dbReference>
<dbReference type="Proteomes" id="UP000030766">
    <property type="component" value="Unassembled WGS sequence"/>
</dbReference>
<name>W9KCC8_FUSOX</name>
<dbReference type="EC" id="2.3.2.26" evidence="2"/>
<dbReference type="EMBL" id="JH717899">
    <property type="protein sequence ID" value="EWZ42016.1"/>
    <property type="molecule type" value="Genomic_DNA"/>
</dbReference>
<feature type="region of interest" description="Disordered" evidence="6">
    <location>
        <begin position="285"/>
        <end position="400"/>
    </location>
</feature>
<dbReference type="InterPro" id="IPR000569">
    <property type="entry name" value="HECT_dom"/>
</dbReference>
<dbReference type="InterPro" id="IPR032353">
    <property type="entry name" value="AZUL"/>
</dbReference>
<evidence type="ECO:0000313" key="8">
    <source>
        <dbReference type="EMBL" id="EWZ42016.1"/>
    </source>
</evidence>
<feature type="active site" description="Glycyl thioester intermediate" evidence="5">
    <location>
        <position position="1231"/>
    </location>
</feature>
<sequence length="1263" mass="141693">MTPDAVRPRDHSIELTADLDLLAGLWQEAPFARLPADAPPELKAYVQNVENPARVYAIHQASRRHGFQLLVERYILQLRSGCENVNCATPTCFTCRRRLAGRAPIRRYNTTSARTLAIYLASQDDPEKGLCPFLRKSREPPAAFGNLIFSTRSSSPSHPDHNRANVATSPSARKELLSRPRAPSSSSQDALASPMNDPSDPVSPIQNASRPAAACTPHSNDRELVSQIRVIEAPMSKDHRSFAANLFGTVTFKMLEWLTPRSVAAMAAKISNLDSVVDFDFPQDPASSARTTACSDIQSTAPDESDATDSTTVAVQPHATDMNETSFMPKPAKPSNGSLSKPRKNAVPKHKRRSTDSNNTSKSGDNVKATKASQVNGTLHEKSVRPRHNKSLSGRGIPEMSLKPGFFENVTKPSAQPLSPTSPSTLLQVEPFGEIRSKDDTNCGHPRINNSQRTRNIDTALPDISSHSLENILPQALSQLDVNLIDFICDIYEEDGTAQSVIVSASDWLRFNDQTLFNVLMDPQVIVQSFTHDRKLYDSQTLWYCFHRLSRVACNLVFHSLWLAAGRLFVPPQDSMSHNSIKNNDSRLQKHKGSLSDIDAGYLMSICMHALVAAAPAVQDSRTLYEMSRVRSNGLTLAGRSAMARQSSSRCLDYDDAFSNDLAIRLARRLFCAITARRYFSNKMDNAGPLNETENNKVDILQSLVDQLDFLSTGSATILEFPQSERLLHETRVPTILLDWARTILLNEWDGRADFDMDGPFGGALSFIETLHANRNLLLLGDIQFRVDYLSERLDSIEMPVDWLAFNSTRWRRHILDYPYIFSPDTLVSFFRSINFARMSRMFEESSSLKTRMSAIVDPGSLITNPHHKMVLQDLLRTASSKYLVLEIGRSNVARDAFDQLWRREKRELLRPLKVHLGENSGEEGFDSGGVQQEFFRLAIAECLDPQYGAFTVDERTRMAWFTPGSLTEDWKYELVGLLMSLALYNGLTLPITFPKALYRKLLGKPVEELHHIADGWPDLASGLTTLLEWDEKDGLVEDIFARTYEFSVESLGTVVTRDMRMGEQASWPKAASSSCDIAPPHMNNPDDAPLVTNENRDDYIIDYIRHLTDVSIRRQYLAFEQGFNSCLDKKSLSLLSPSTLQSLVEGVQEIDIIELKRYARYVGWDASHRTIKDFWSIVKRYDERMKQRLLEFVTSSDRVPVGGMKNLQFVIQKNGEEDGTGGHLPTAYTCYGTLLLPEYRDKEVLRERLGMALENAQGFGFA</sequence>
<dbReference type="FunFam" id="3.30.2410.10:FF:000003">
    <property type="entry name" value="probable E3 ubiquitin-protein ligase HERC4 isoform X1"/>
    <property type="match status" value="1"/>
</dbReference>
<dbReference type="InterPro" id="IPR044611">
    <property type="entry name" value="E3A/B/C-like"/>
</dbReference>
<evidence type="ECO:0000259" key="7">
    <source>
        <dbReference type="PROSITE" id="PS50237"/>
    </source>
</evidence>
<accession>W9KCC8</accession>
<dbReference type="PROSITE" id="PS50237">
    <property type="entry name" value="HECT"/>
    <property type="match status" value="1"/>
</dbReference>
<keyword evidence="3" id="KW-0808">Transferase</keyword>
<dbReference type="Gene3D" id="3.30.2160.10">
    <property type="entry name" value="Hect, E3 ligase catalytic domain"/>
    <property type="match status" value="1"/>
</dbReference>
<evidence type="ECO:0000256" key="4">
    <source>
        <dbReference type="ARBA" id="ARBA00022786"/>
    </source>
</evidence>
<feature type="compositionally biased region" description="Polar residues" evidence="6">
    <location>
        <begin position="148"/>
        <end position="157"/>
    </location>
</feature>
<feature type="compositionally biased region" description="Basic residues" evidence="6">
    <location>
        <begin position="341"/>
        <end position="353"/>
    </location>
</feature>
<feature type="region of interest" description="Disordered" evidence="6">
    <location>
        <begin position="147"/>
        <end position="220"/>
    </location>
</feature>
<dbReference type="GO" id="GO:0000209">
    <property type="term" value="P:protein polyubiquitination"/>
    <property type="evidence" value="ECO:0007669"/>
    <property type="project" value="InterPro"/>
</dbReference>
<evidence type="ECO:0000256" key="3">
    <source>
        <dbReference type="ARBA" id="ARBA00022679"/>
    </source>
</evidence>
<keyword evidence="4 5" id="KW-0833">Ubl conjugation pathway</keyword>
<evidence type="ECO:0000256" key="6">
    <source>
        <dbReference type="SAM" id="MobiDB-lite"/>
    </source>
</evidence>
<dbReference type="PANTHER" id="PTHR45700:SF8">
    <property type="entry name" value="HECT-TYPE E3 UBIQUITIN TRANSFERASE"/>
    <property type="match status" value="1"/>
</dbReference>
<evidence type="ECO:0000256" key="1">
    <source>
        <dbReference type="ARBA" id="ARBA00000885"/>
    </source>
</evidence>
<gene>
    <name evidence="8" type="ORF">FOZG_07088</name>
</gene>
<dbReference type="AlphaFoldDB" id="W9KCC8"/>